<evidence type="ECO:0008006" key="3">
    <source>
        <dbReference type="Google" id="ProtNLM"/>
    </source>
</evidence>
<evidence type="ECO:0000313" key="1">
    <source>
        <dbReference type="EMBL" id="EKB58618.1"/>
    </source>
</evidence>
<comment type="caution">
    <text evidence="1">The sequence shown here is derived from an EMBL/GenBank/DDBJ whole genome shotgun (WGS) entry which is preliminary data.</text>
</comment>
<reference evidence="1 2" key="1">
    <citation type="submission" date="2012-07" db="EMBL/GenBank/DDBJ databases">
        <title>The Genome Sequence of Facklamia ignava CCUG 37419.</title>
        <authorList>
            <consortium name="The Broad Institute Genome Sequencing Platform"/>
            <person name="Earl A."/>
            <person name="Ward D."/>
            <person name="Feldgarden M."/>
            <person name="Gevers D."/>
            <person name="Huys G."/>
            <person name="Walker B."/>
            <person name="Young S.K."/>
            <person name="Zeng Q."/>
            <person name="Gargeya S."/>
            <person name="Fitzgerald M."/>
            <person name="Haas B."/>
            <person name="Abouelleil A."/>
            <person name="Alvarado L."/>
            <person name="Arachchi H.M."/>
            <person name="Berlin A.M."/>
            <person name="Chapman S.B."/>
            <person name="Goldberg J."/>
            <person name="Griggs A."/>
            <person name="Gujja S."/>
            <person name="Hansen M."/>
            <person name="Howarth C."/>
            <person name="Imamovic A."/>
            <person name="Larimer J."/>
            <person name="McCowen C."/>
            <person name="Montmayeur A."/>
            <person name="Murphy C."/>
            <person name="Neiman D."/>
            <person name="Pearson M."/>
            <person name="Priest M."/>
            <person name="Roberts A."/>
            <person name="Saif S."/>
            <person name="Shea T."/>
            <person name="Sisk P."/>
            <person name="Sykes S."/>
            <person name="Wortman J."/>
            <person name="Nusbaum C."/>
            <person name="Birren B."/>
        </authorList>
    </citation>
    <scope>NUCLEOTIDE SEQUENCE [LARGE SCALE GENOMIC DNA]</scope>
    <source>
        <strain evidence="1 2">CCUG 37419</strain>
    </source>
</reference>
<name>K1M8D0_9LACT</name>
<dbReference type="InterPro" id="IPR012337">
    <property type="entry name" value="RNaseH-like_sf"/>
</dbReference>
<evidence type="ECO:0000313" key="2">
    <source>
        <dbReference type="Proteomes" id="UP000005147"/>
    </source>
</evidence>
<dbReference type="EMBL" id="AGZE01000004">
    <property type="protein sequence ID" value="EKB58618.1"/>
    <property type="molecule type" value="Genomic_DNA"/>
</dbReference>
<dbReference type="HOGENOM" id="CLU_035706_10_5_9"/>
<dbReference type="STRING" id="883112.HMPREF9707_00243"/>
<proteinExistence type="predicted"/>
<accession>K1M8D0</accession>
<keyword evidence="2" id="KW-1185">Reference proteome</keyword>
<protein>
    <recommendedName>
        <fullName evidence="3">Integrase catalytic domain-containing protein</fullName>
    </recommendedName>
</protein>
<dbReference type="Proteomes" id="UP000005147">
    <property type="component" value="Unassembled WGS sequence"/>
</dbReference>
<sequence length="58" mass="7010">MISTVNQLIQIFPKRTDLVKITERELFNALWLINNRPRKCLDFKTPFEVLMYELVQLE</sequence>
<organism evidence="1 2">
    <name type="scientific">Falseniella ignava CCUG 37419</name>
    <dbReference type="NCBI Taxonomy" id="883112"/>
    <lineage>
        <taxon>Bacteria</taxon>
        <taxon>Bacillati</taxon>
        <taxon>Bacillota</taxon>
        <taxon>Bacilli</taxon>
        <taxon>Lactobacillales</taxon>
        <taxon>Aerococcaceae</taxon>
        <taxon>Falseniella</taxon>
    </lineage>
</organism>
<dbReference type="PATRIC" id="fig|883112.3.peg.242"/>
<dbReference type="AlphaFoldDB" id="K1M8D0"/>
<dbReference type="SUPFAM" id="SSF53098">
    <property type="entry name" value="Ribonuclease H-like"/>
    <property type="match status" value="1"/>
</dbReference>
<gene>
    <name evidence="1" type="ORF">HMPREF9707_00243</name>
</gene>